<name>A0A7J7LJ43_9MAGN</name>
<reference evidence="1 2" key="1">
    <citation type="journal article" date="2020" name="IScience">
        <title>Genome Sequencing of the Endangered Kingdonia uniflora (Circaeasteraceae, Ranunculales) Reveals Potential Mechanisms of Evolutionary Specialization.</title>
        <authorList>
            <person name="Sun Y."/>
            <person name="Deng T."/>
            <person name="Zhang A."/>
            <person name="Moore M.J."/>
            <person name="Landis J.B."/>
            <person name="Lin N."/>
            <person name="Zhang H."/>
            <person name="Zhang X."/>
            <person name="Huang J."/>
            <person name="Zhang X."/>
            <person name="Sun H."/>
            <person name="Wang H."/>
        </authorList>
    </citation>
    <scope>NUCLEOTIDE SEQUENCE [LARGE SCALE GENOMIC DNA]</scope>
    <source>
        <strain evidence="1">TB1705</strain>
        <tissue evidence="1">Leaf</tissue>
    </source>
</reference>
<gene>
    <name evidence="1" type="ORF">GIB67_015143</name>
</gene>
<dbReference type="Proteomes" id="UP000541444">
    <property type="component" value="Unassembled WGS sequence"/>
</dbReference>
<keyword evidence="2" id="KW-1185">Reference proteome</keyword>
<feature type="non-terminal residue" evidence="1">
    <location>
        <position position="1"/>
    </location>
</feature>
<proteinExistence type="predicted"/>
<comment type="caution">
    <text evidence="1">The sequence shown here is derived from an EMBL/GenBank/DDBJ whole genome shotgun (WGS) entry which is preliminary data.</text>
</comment>
<sequence>AKLVRAVSSSISLFNNCSFKARRLYFISDISSFNALTRYSANSASCWEPDAAFSFNSASSLVSWFKAKSLHKIITVFSSTCLLASSSFKESFTLSSNRSSYWENKTSYSSAYSVLYKRVCSSLSLATSSSFCIIVSRDSQHQDQMEKHIGRSIHLLARDNQFLLGLLTITSFGRKTEGTYTNILK</sequence>
<protein>
    <submittedName>
        <fullName evidence="1">Uncharacterized protein</fullName>
    </submittedName>
</protein>
<organism evidence="1 2">
    <name type="scientific">Kingdonia uniflora</name>
    <dbReference type="NCBI Taxonomy" id="39325"/>
    <lineage>
        <taxon>Eukaryota</taxon>
        <taxon>Viridiplantae</taxon>
        <taxon>Streptophyta</taxon>
        <taxon>Embryophyta</taxon>
        <taxon>Tracheophyta</taxon>
        <taxon>Spermatophyta</taxon>
        <taxon>Magnoliopsida</taxon>
        <taxon>Ranunculales</taxon>
        <taxon>Circaeasteraceae</taxon>
        <taxon>Kingdonia</taxon>
    </lineage>
</organism>
<accession>A0A7J7LJ43</accession>
<evidence type="ECO:0000313" key="2">
    <source>
        <dbReference type="Proteomes" id="UP000541444"/>
    </source>
</evidence>
<dbReference type="EMBL" id="JACGCM010002249">
    <property type="protein sequence ID" value="KAF6142657.1"/>
    <property type="molecule type" value="Genomic_DNA"/>
</dbReference>
<dbReference type="AlphaFoldDB" id="A0A7J7LJ43"/>
<evidence type="ECO:0000313" key="1">
    <source>
        <dbReference type="EMBL" id="KAF6142657.1"/>
    </source>
</evidence>